<dbReference type="InterPro" id="IPR016166">
    <property type="entry name" value="FAD-bd_PCMH"/>
</dbReference>
<evidence type="ECO:0000313" key="6">
    <source>
        <dbReference type="EMBL" id="KAH8705063.1"/>
    </source>
</evidence>
<dbReference type="CDD" id="cd06223">
    <property type="entry name" value="PRTases_typeI"/>
    <property type="match status" value="1"/>
</dbReference>
<accession>A0AAD4L019</accession>
<dbReference type="SUPFAM" id="SSF53271">
    <property type="entry name" value="PRTase-like"/>
    <property type="match status" value="1"/>
</dbReference>
<dbReference type="Gene3D" id="3.30.465.10">
    <property type="match status" value="1"/>
</dbReference>
<dbReference type="InterPro" id="IPR005919">
    <property type="entry name" value="Pmev_kin_anim"/>
</dbReference>
<organism evidence="6 7">
    <name type="scientific">Talaromyces proteolyticus</name>
    <dbReference type="NCBI Taxonomy" id="1131652"/>
    <lineage>
        <taxon>Eukaryota</taxon>
        <taxon>Fungi</taxon>
        <taxon>Dikarya</taxon>
        <taxon>Ascomycota</taxon>
        <taxon>Pezizomycotina</taxon>
        <taxon>Eurotiomycetes</taxon>
        <taxon>Eurotiomycetidae</taxon>
        <taxon>Eurotiales</taxon>
        <taxon>Trichocomaceae</taxon>
        <taxon>Talaromyces</taxon>
        <taxon>Talaromyces sect. Bacilispori</taxon>
    </lineage>
</organism>
<reference evidence="6" key="1">
    <citation type="submission" date="2021-12" db="EMBL/GenBank/DDBJ databases">
        <title>Convergent genome expansion in fungi linked to evolution of root-endophyte symbiosis.</title>
        <authorList>
            <consortium name="DOE Joint Genome Institute"/>
            <person name="Ke Y.-H."/>
            <person name="Bonito G."/>
            <person name="Liao H.-L."/>
            <person name="Looney B."/>
            <person name="Rojas-Flechas A."/>
            <person name="Nash J."/>
            <person name="Hameed K."/>
            <person name="Schadt C."/>
            <person name="Martin F."/>
            <person name="Crous P.W."/>
            <person name="Miettinen O."/>
            <person name="Magnuson J.K."/>
            <person name="Labbe J."/>
            <person name="Jacobson D."/>
            <person name="Doktycz M.J."/>
            <person name="Veneault-Fourrey C."/>
            <person name="Kuo A."/>
            <person name="Mondo S."/>
            <person name="Calhoun S."/>
            <person name="Riley R."/>
            <person name="Ohm R."/>
            <person name="LaButti K."/>
            <person name="Andreopoulos B."/>
            <person name="Pangilinan J."/>
            <person name="Nolan M."/>
            <person name="Tritt A."/>
            <person name="Clum A."/>
            <person name="Lipzen A."/>
            <person name="Daum C."/>
            <person name="Barry K."/>
            <person name="Grigoriev I.V."/>
            <person name="Vilgalys R."/>
        </authorList>
    </citation>
    <scope>NUCLEOTIDE SEQUENCE</scope>
    <source>
        <strain evidence="6">PMI_201</strain>
    </source>
</reference>
<proteinExistence type="inferred from homology"/>
<keyword evidence="7" id="KW-1185">Reference proteome</keyword>
<name>A0AAD4L019_9EURO</name>
<dbReference type="GO" id="GO:0005737">
    <property type="term" value="C:cytoplasm"/>
    <property type="evidence" value="ECO:0007669"/>
    <property type="project" value="InterPro"/>
</dbReference>
<dbReference type="Gene3D" id="3.40.50.300">
    <property type="entry name" value="P-loop containing nucleotide triphosphate hydrolases"/>
    <property type="match status" value="1"/>
</dbReference>
<dbReference type="SUPFAM" id="SSF56176">
    <property type="entry name" value="FAD-binding/transporter-associated domain-like"/>
    <property type="match status" value="1"/>
</dbReference>
<dbReference type="PROSITE" id="PS51387">
    <property type="entry name" value="FAD_PCMH"/>
    <property type="match status" value="1"/>
</dbReference>
<dbReference type="AlphaFoldDB" id="A0AAD4L019"/>
<dbReference type="EMBL" id="JAJTJA010000001">
    <property type="protein sequence ID" value="KAH8705063.1"/>
    <property type="molecule type" value="Genomic_DNA"/>
</dbReference>
<dbReference type="GO" id="GO:0006695">
    <property type="term" value="P:cholesterol biosynthetic process"/>
    <property type="evidence" value="ECO:0007669"/>
    <property type="project" value="InterPro"/>
</dbReference>
<evidence type="ECO:0000259" key="5">
    <source>
        <dbReference type="PROSITE" id="PS51387"/>
    </source>
</evidence>
<comment type="similarity">
    <text evidence="1">Belongs to the oxygen-dependent FAD-linked oxidoreductase family.</text>
</comment>
<evidence type="ECO:0000256" key="1">
    <source>
        <dbReference type="ARBA" id="ARBA00005466"/>
    </source>
</evidence>
<keyword evidence="3" id="KW-0274">FAD</keyword>
<dbReference type="InterPro" id="IPR029057">
    <property type="entry name" value="PRTase-like"/>
</dbReference>
<feature type="domain" description="FAD-binding PCMH-type" evidence="5">
    <location>
        <begin position="297"/>
        <end position="485"/>
    </location>
</feature>
<evidence type="ECO:0000256" key="2">
    <source>
        <dbReference type="ARBA" id="ARBA00022630"/>
    </source>
</evidence>
<dbReference type="Proteomes" id="UP001201262">
    <property type="component" value="Unassembled WGS sequence"/>
</dbReference>
<gene>
    <name evidence="6" type="ORF">BGW36DRAFT_413131</name>
</gene>
<dbReference type="PANTHER" id="PTHR42973:SF25">
    <property type="entry name" value="PHOSPHOMEVALONATE KINASE"/>
    <property type="match status" value="1"/>
</dbReference>
<comment type="caution">
    <text evidence="6">The sequence shown here is derived from an EMBL/GenBank/DDBJ whole genome shotgun (WGS) entry which is preliminary data.</text>
</comment>
<dbReference type="GO" id="GO:0071949">
    <property type="term" value="F:FAD binding"/>
    <property type="evidence" value="ECO:0007669"/>
    <property type="project" value="InterPro"/>
</dbReference>
<dbReference type="InterPro" id="IPR016169">
    <property type="entry name" value="FAD-bd_PCMH_sub2"/>
</dbReference>
<protein>
    <submittedName>
        <fullName evidence="6">Phosphoribosyl transferase domain protein</fullName>
    </submittedName>
</protein>
<evidence type="ECO:0000313" key="7">
    <source>
        <dbReference type="Proteomes" id="UP001201262"/>
    </source>
</evidence>
<keyword evidence="4" id="KW-0560">Oxidoreductase</keyword>
<evidence type="ECO:0000256" key="4">
    <source>
        <dbReference type="ARBA" id="ARBA00023002"/>
    </source>
</evidence>
<sequence>MNTLETLEQALKQAAASTPKKQQLSDAQYSAGFDILVRDSGWLTYQDFVIPQLSQLLTPLANSDNISVLEIGPGPKSVLGYLPSYLREKVKRYTVFEPNDLFATRLTEWIGSESPLPRLERLPNIHRTHFILEENINSGTNGYGKCSERYDIILLCHSMYGMKPKCGFIDQALKMLVEPPQQGMVVVFHRDGVLHLDASFPAGVVRVADDDESLDCFAPFIAGYVMQDVSADKAIRGEWRKLCRNLGSREEAHPDHLLFSALDVMLAFAQNATRLPELTAQVPLVQGERTVKNREARIFRPTAIFRPTEVRHIQQCVQWALKHEVGLTVLGGGHSGHCLRSNVVSVDMCAFSQVHNLSAGWDGRDSGSLAVVEAGCNTRDIVRETMSAGMTVPLGSRPSVGAGLYLQGGIGHLARLHGLACDAIVGAVVVSVDSGQVLYVGCVPSQYRPAGAIRAKNESDLLWALKGAGTNFGIVVSVSFKTYPARTYLTRNWVFSPNNNLEAQLRLSKFDEIAKKLPLDCSADAYLYWDADQLHLGVTMIDSSATSTPMPEPVSDDLGPENNSKVVDGVGLFETEMYMSGMHGGHGGCKTSSFKRCLFLKDIGKANVAQHLIKAIGTRPSLLCYLHLLQAWDFACVITGIWPRDQDGTWIVQAVVQWVYNVAEDLLPLSSGVYGADLGPDPRDSALAARAFGRNQLRLANLKHSLEPHNGKAVLARTILPTSGSPSFIGYPQKNLTARVVSISDATKREYAAATGADLRLLLWDRAYKEKHRPALTKFFKERERQYPQILEEHFRDVVYGALDVDVLLITGMRDEAPVAKFSPLVPDIRVIEVYVQASEQTQWSRRGNDNTDSNNSRSDITTLEYCPSLIFDNSMTGNEATKSFAKEYLLPFFHENLQQLSNMVPQIPDFPHPGTNFRHVLNITQHANGLALCTALLHTQFTDDWAKVDAVVSCEAGGFLFASPLACQPGVPPLVLIREAGKLPRPTVSVAKPRSYISSVSNNLREEKRIEMGRDVLPKGARVVVVDDVLSTGNTLCAVLQSLTKAGIDTENVRVMVVAEFPLHRGRELLRTHGFGRINVQSLLVFGGA</sequence>
<dbReference type="InterPro" id="IPR027417">
    <property type="entry name" value="P-loop_NTPase"/>
</dbReference>
<dbReference type="InterPro" id="IPR036318">
    <property type="entry name" value="FAD-bd_PCMH-like_sf"/>
</dbReference>
<dbReference type="InterPro" id="IPR029063">
    <property type="entry name" value="SAM-dependent_MTases_sf"/>
</dbReference>
<dbReference type="GO" id="GO:0016491">
    <property type="term" value="F:oxidoreductase activity"/>
    <property type="evidence" value="ECO:0007669"/>
    <property type="project" value="UniProtKB-KW"/>
</dbReference>
<dbReference type="Gene3D" id="3.40.50.150">
    <property type="entry name" value="Vaccinia Virus protein VP39"/>
    <property type="match status" value="1"/>
</dbReference>
<dbReference type="RefSeq" id="XP_046077684.1">
    <property type="nucleotide sequence ID" value="XM_046219236.1"/>
</dbReference>
<dbReference type="InterPro" id="IPR050416">
    <property type="entry name" value="FAD-linked_Oxidoreductase"/>
</dbReference>
<keyword evidence="6" id="KW-0808">Transferase</keyword>
<dbReference type="GeneID" id="70249523"/>
<dbReference type="Pfam" id="PF00156">
    <property type="entry name" value="Pribosyltran"/>
    <property type="match status" value="1"/>
</dbReference>
<dbReference type="PANTHER" id="PTHR42973">
    <property type="entry name" value="BINDING OXIDOREDUCTASE, PUTATIVE (AFU_ORTHOLOGUE AFUA_1G17690)-RELATED"/>
    <property type="match status" value="1"/>
</dbReference>
<dbReference type="GO" id="GO:0004631">
    <property type="term" value="F:phosphomevalonate kinase activity"/>
    <property type="evidence" value="ECO:0007669"/>
    <property type="project" value="InterPro"/>
</dbReference>
<keyword evidence="2" id="KW-0285">Flavoprotein</keyword>
<dbReference type="InterPro" id="IPR006094">
    <property type="entry name" value="Oxid_FAD_bind_N"/>
</dbReference>
<dbReference type="Gene3D" id="3.40.50.2020">
    <property type="match status" value="1"/>
</dbReference>
<dbReference type="Pfam" id="PF01565">
    <property type="entry name" value="FAD_binding_4"/>
    <property type="match status" value="1"/>
</dbReference>
<dbReference type="InterPro" id="IPR000836">
    <property type="entry name" value="PRTase_dom"/>
</dbReference>
<dbReference type="Pfam" id="PF04275">
    <property type="entry name" value="P-mevalo_kinase"/>
    <property type="match status" value="1"/>
</dbReference>
<evidence type="ECO:0000256" key="3">
    <source>
        <dbReference type="ARBA" id="ARBA00022827"/>
    </source>
</evidence>